<dbReference type="InterPro" id="IPR000980">
    <property type="entry name" value="SH2"/>
</dbReference>
<dbReference type="Gene3D" id="2.30.29.30">
    <property type="entry name" value="Pleckstrin-homology domain (PH domain)/Phosphotyrosine-binding domain (PTB)"/>
    <property type="match status" value="1"/>
</dbReference>
<reference evidence="6" key="1">
    <citation type="submission" date="2025-08" db="UniProtKB">
        <authorList>
            <consortium name="RefSeq"/>
        </authorList>
    </citation>
    <scope>IDENTIFICATION</scope>
</reference>
<accession>A0A6J2X0Z3</accession>
<dbReference type="SMART" id="SM00252">
    <property type="entry name" value="SH2"/>
    <property type="match status" value="1"/>
</dbReference>
<dbReference type="SUPFAM" id="SSF55550">
    <property type="entry name" value="SH2 domain"/>
    <property type="match status" value="1"/>
</dbReference>
<proteinExistence type="predicted"/>
<evidence type="ECO:0000256" key="1">
    <source>
        <dbReference type="ARBA" id="ARBA00022999"/>
    </source>
</evidence>
<dbReference type="GO" id="GO:0035591">
    <property type="term" value="F:signaling adaptor activity"/>
    <property type="evidence" value="ECO:0007669"/>
    <property type="project" value="InterPro"/>
</dbReference>
<dbReference type="GO" id="GO:0050861">
    <property type="term" value="P:positive regulation of B cell receptor signaling pathway"/>
    <property type="evidence" value="ECO:0007669"/>
    <property type="project" value="TreeGrafter"/>
</dbReference>
<feature type="region of interest" description="Disordered" evidence="3">
    <location>
        <begin position="278"/>
        <end position="307"/>
    </location>
</feature>
<gene>
    <name evidence="6" type="primary">LOC115830150</name>
</gene>
<dbReference type="Proteomes" id="UP000504632">
    <property type="component" value="Chromosome 1"/>
</dbReference>
<dbReference type="InterPro" id="IPR036860">
    <property type="entry name" value="SH2_dom_sf"/>
</dbReference>
<dbReference type="GO" id="GO:0019901">
    <property type="term" value="F:protein kinase binding"/>
    <property type="evidence" value="ECO:0007669"/>
    <property type="project" value="TreeGrafter"/>
</dbReference>
<keyword evidence="1 2" id="KW-0727">SH2 domain</keyword>
<dbReference type="PROSITE" id="PS50001">
    <property type="entry name" value="SH2"/>
    <property type="match status" value="1"/>
</dbReference>
<evidence type="ECO:0000256" key="2">
    <source>
        <dbReference type="PROSITE-ProRule" id="PRU00191"/>
    </source>
</evidence>
<organism evidence="5 6">
    <name type="scientific">Chanos chanos</name>
    <name type="common">Milkfish</name>
    <name type="synonym">Mugil chanos</name>
    <dbReference type="NCBI Taxonomy" id="29144"/>
    <lineage>
        <taxon>Eukaryota</taxon>
        <taxon>Metazoa</taxon>
        <taxon>Chordata</taxon>
        <taxon>Craniata</taxon>
        <taxon>Vertebrata</taxon>
        <taxon>Euteleostomi</taxon>
        <taxon>Actinopterygii</taxon>
        <taxon>Neopterygii</taxon>
        <taxon>Teleostei</taxon>
        <taxon>Ostariophysi</taxon>
        <taxon>Gonorynchiformes</taxon>
        <taxon>Chanidae</taxon>
        <taxon>Chanos</taxon>
    </lineage>
</organism>
<keyword evidence="5" id="KW-1185">Reference proteome</keyword>
<name>A0A6J2X0Z3_CHACN</name>
<dbReference type="GO" id="GO:0007169">
    <property type="term" value="P:cell surface receptor protein tyrosine kinase signaling pathway"/>
    <property type="evidence" value="ECO:0007669"/>
    <property type="project" value="TreeGrafter"/>
</dbReference>
<dbReference type="OrthoDB" id="6086001at2759"/>
<feature type="compositionally biased region" description="Polar residues" evidence="3">
    <location>
        <begin position="285"/>
        <end position="298"/>
    </location>
</feature>
<evidence type="ECO:0000313" key="5">
    <source>
        <dbReference type="Proteomes" id="UP000504632"/>
    </source>
</evidence>
<evidence type="ECO:0000313" key="6">
    <source>
        <dbReference type="RefSeq" id="XP_030650062.1"/>
    </source>
</evidence>
<dbReference type="GeneID" id="115830150"/>
<protein>
    <submittedName>
        <fullName evidence="6">Signal-transducing adaptor protein 1-like</fullName>
    </submittedName>
</protein>
<dbReference type="PANTHER" id="PTHR16186">
    <property type="entry name" value="SIGNAL-TRANSDUCING ADAPTOR PROTEIN-RELATED"/>
    <property type="match status" value="1"/>
</dbReference>
<sequence>MAAPPRVVFQRRDRVTALPLYHSRYLFKKYTGERDFKSFFAELRGSTIFLYSDEKEQKYCERLEVHNLKSLKMDSSSYMKNKPVIFTLTLHNEEVQLKIENPNYAEEWRGFIHTVANLEIPSELQLLPGQILRLEEILVDERKRRAASFSHNPDLPLGKTASKAKSQHDYRQPQTPECFYEVSREQAEKMLEEHPEYGSIIMRPSAHADYAVTIRQQHPSGALLRNYKIHSSDCGFVIKLDDPVTVPNLSDVVEHFLKETNNKLKPFVKVQQYDTRIELPPPDCSTRQGPSHDSNIHSNYRYAPKKQ</sequence>
<dbReference type="Gene3D" id="3.30.505.10">
    <property type="entry name" value="SH2 domain"/>
    <property type="match status" value="1"/>
</dbReference>
<dbReference type="RefSeq" id="XP_030650062.1">
    <property type="nucleotide sequence ID" value="XM_030794202.1"/>
</dbReference>
<evidence type="ECO:0000256" key="3">
    <source>
        <dbReference type="SAM" id="MobiDB-lite"/>
    </source>
</evidence>
<dbReference type="AlphaFoldDB" id="A0A6J2X0Z3"/>
<dbReference type="PANTHER" id="PTHR16186:SF10">
    <property type="entry name" value="SIGNAL-TRANSDUCING ADAPTOR PROTEIN 1"/>
    <property type="match status" value="1"/>
</dbReference>
<feature type="region of interest" description="Disordered" evidence="3">
    <location>
        <begin position="149"/>
        <end position="174"/>
    </location>
</feature>
<dbReference type="InParanoid" id="A0A6J2X0Z3"/>
<evidence type="ECO:0000259" key="4">
    <source>
        <dbReference type="PROSITE" id="PS50001"/>
    </source>
</evidence>
<dbReference type="InterPro" id="IPR039111">
    <property type="entry name" value="STAP1/STAP2"/>
</dbReference>
<dbReference type="Pfam" id="PF00017">
    <property type="entry name" value="SH2"/>
    <property type="match status" value="1"/>
</dbReference>
<feature type="domain" description="SH2" evidence="4">
    <location>
        <begin position="182"/>
        <end position="281"/>
    </location>
</feature>
<dbReference type="InterPro" id="IPR011993">
    <property type="entry name" value="PH-like_dom_sf"/>
</dbReference>
<dbReference type="SUPFAM" id="SSF50729">
    <property type="entry name" value="PH domain-like"/>
    <property type="match status" value="1"/>
</dbReference>